<dbReference type="Pfam" id="PF01261">
    <property type="entry name" value="AP_endonuc_2"/>
    <property type="match status" value="1"/>
</dbReference>
<dbReference type="InterPro" id="IPR050312">
    <property type="entry name" value="IolE/XylAMocC-like"/>
</dbReference>
<accession>A0A3B7MIH2</accession>
<organism evidence="2 3">
    <name type="scientific">Paraflavitalea soli</name>
    <dbReference type="NCBI Taxonomy" id="2315862"/>
    <lineage>
        <taxon>Bacteria</taxon>
        <taxon>Pseudomonadati</taxon>
        <taxon>Bacteroidota</taxon>
        <taxon>Chitinophagia</taxon>
        <taxon>Chitinophagales</taxon>
        <taxon>Chitinophagaceae</taxon>
        <taxon>Paraflavitalea</taxon>
    </lineage>
</organism>
<dbReference type="Gene3D" id="3.20.20.150">
    <property type="entry name" value="Divalent-metal-dependent TIM barrel enzymes"/>
    <property type="match status" value="1"/>
</dbReference>
<dbReference type="KEGG" id="pseg:D3H65_09715"/>
<evidence type="ECO:0000259" key="1">
    <source>
        <dbReference type="Pfam" id="PF01261"/>
    </source>
</evidence>
<dbReference type="AlphaFoldDB" id="A0A3B7MIH2"/>
<keyword evidence="2" id="KW-0413">Isomerase</keyword>
<dbReference type="GO" id="GO:0016853">
    <property type="term" value="F:isomerase activity"/>
    <property type="evidence" value="ECO:0007669"/>
    <property type="project" value="UniProtKB-KW"/>
</dbReference>
<dbReference type="SUPFAM" id="SSF51658">
    <property type="entry name" value="Xylose isomerase-like"/>
    <property type="match status" value="1"/>
</dbReference>
<proteinExistence type="predicted"/>
<evidence type="ECO:0000313" key="3">
    <source>
        <dbReference type="Proteomes" id="UP000263900"/>
    </source>
</evidence>
<evidence type="ECO:0000313" key="2">
    <source>
        <dbReference type="EMBL" id="AXY74234.1"/>
    </source>
</evidence>
<reference evidence="2 3" key="1">
    <citation type="submission" date="2018-09" db="EMBL/GenBank/DDBJ databases">
        <title>Genome sequencing of strain 6GH32-13.</title>
        <authorList>
            <person name="Weon H.-Y."/>
            <person name="Heo J."/>
            <person name="Kwon S.-W."/>
        </authorList>
    </citation>
    <scope>NUCLEOTIDE SEQUENCE [LARGE SCALE GENOMIC DNA]</scope>
    <source>
        <strain evidence="2 3">5GH32-13</strain>
    </source>
</reference>
<dbReference type="Proteomes" id="UP000263900">
    <property type="component" value="Chromosome"/>
</dbReference>
<protein>
    <submittedName>
        <fullName evidence="2">Sugar phosphate isomerase/epimerase</fullName>
    </submittedName>
</protein>
<dbReference type="OrthoDB" id="9801960at2"/>
<sequence length="306" mass="34210">MMNYSERMCCAYLYIISKYGYPPPVEDTVAHIAEMAGLGFRHIELEGIGKENIDYLYHHRAGIAEALKANDCSVPIFCIVLPQLGSVNPAERSRSLALFEKGCATAKALGAEGVLDNGPLLPLTYPADMPVMRHYNDEILGKLLPAPELHWNNYWQQLTATYKAACHIAAKYDLDYHLHPCEGSLTVSTDAFINFSQAVDEPNLYFNLDTANQYFMKENLSLSVLRLADKISYIHISDNGGLQVEHQTPGDGTIYWDGFFSTLQAVNYKGRIAIDVGGAETNIQDIEQAYRQSAGWLDQQINRYLS</sequence>
<dbReference type="PANTHER" id="PTHR12110:SF21">
    <property type="entry name" value="XYLOSE ISOMERASE-LIKE TIM BARREL DOMAIN-CONTAINING PROTEIN"/>
    <property type="match status" value="1"/>
</dbReference>
<dbReference type="InterPro" id="IPR013022">
    <property type="entry name" value="Xyl_isomerase-like_TIM-brl"/>
</dbReference>
<keyword evidence="3" id="KW-1185">Reference proteome</keyword>
<gene>
    <name evidence="2" type="ORF">D3H65_09715</name>
</gene>
<feature type="domain" description="Xylose isomerase-like TIM barrel" evidence="1">
    <location>
        <begin position="33"/>
        <end position="299"/>
    </location>
</feature>
<dbReference type="RefSeq" id="WP_119050121.1">
    <property type="nucleotide sequence ID" value="NZ_CP032157.1"/>
</dbReference>
<dbReference type="InterPro" id="IPR036237">
    <property type="entry name" value="Xyl_isomerase-like_sf"/>
</dbReference>
<dbReference type="EMBL" id="CP032157">
    <property type="protein sequence ID" value="AXY74234.1"/>
    <property type="molecule type" value="Genomic_DNA"/>
</dbReference>
<name>A0A3B7MIH2_9BACT</name>
<dbReference type="PANTHER" id="PTHR12110">
    <property type="entry name" value="HYDROXYPYRUVATE ISOMERASE"/>
    <property type="match status" value="1"/>
</dbReference>